<protein>
    <submittedName>
        <fullName evidence="1">BrxA family protein</fullName>
    </submittedName>
</protein>
<comment type="caution">
    <text evidence="1">The sequence shown here is derived from an EMBL/GenBank/DDBJ whole genome shotgun (WGS) entry which is preliminary data.</text>
</comment>
<keyword evidence="2" id="KW-1185">Reference proteome</keyword>
<dbReference type="InterPro" id="IPR023137">
    <property type="entry name" value="BrxA_sf"/>
</dbReference>
<organism evidence="1 2">
    <name type="scientific">Psychrobacter glacincola</name>
    <dbReference type="NCBI Taxonomy" id="56810"/>
    <lineage>
        <taxon>Bacteria</taxon>
        <taxon>Pseudomonadati</taxon>
        <taxon>Pseudomonadota</taxon>
        <taxon>Gammaproteobacteria</taxon>
        <taxon>Moraxellales</taxon>
        <taxon>Moraxellaceae</taxon>
        <taxon>Psychrobacter</taxon>
    </lineage>
</organism>
<dbReference type="RefSeq" id="WP_201561162.1">
    <property type="nucleotide sequence ID" value="NZ_CAJGZK010000001.1"/>
</dbReference>
<proteinExistence type="predicted"/>
<sequence>MSSDISRNQFYTTQLGAGLGLVNETKLLLEIYQHGMTVSELYEEALSSGLFPMVTARRLRNIIAECFSPRYIKTNVAVHLKKLAPVLSSQDINQLFLIHTAQANKVLQDFIIEVYWNRYLGGHDTITTEDARDFMAHAIDEGKTQKPWADSVVKRVSSYIIGCCADYNLLSSGRSPTRTIQPIRIHLNTSLYLAHFLHFNGLGDNAIISHESWKLFGMEPNEVRDELRTLAKNNWLIVQSAGDVTRISWQFKKMEEVIDVIAQY</sequence>
<accession>A0ABW1W7Y5</accession>
<gene>
    <name evidence="1" type="ORF">ACFP58_05125</name>
</gene>
<dbReference type="Proteomes" id="UP001596264">
    <property type="component" value="Unassembled WGS sequence"/>
</dbReference>
<evidence type="ECO:0000313" key="1">
    <source>
        <dbReference type="EMBL" id="MFC6380851.1"/>
    </source>
</evidence>
<dbReference type="InterPro" id="IPR014948">
    <property type="entry name" value="BrxA"/>
</dbReference>
<dbReference type="EMBL" id="JBHSTZ010000014">
    <property type="protein sequence ID" value="MFC6380851.1"/>
    <property type="molecule type" value="Genomic_DNA"/>
</dbReference>
<reference evidence="2" key="1">
    <citation type="journal article" date="2019" name="Int. J. Syst. Evol. Microbiol.">
        <title>The Global Catalogue of Microorganisms (GCM) 10K type strain sequencing project: providing services to taxonomists for standard genome sequencing and annotation.</title>
        <authorList>
            <consortium name="The Broad Institute Genomics Platform"/>
            <consortium name="The Broad Institute Genome Sequencing Center for Infectious Disease"/>
            <person name="Wu L."/>
            <person name="Ma J."/>
        </authorList>
    </citation>
    <scope>NUCLEOTIDE SEQUENCE [LARGE SCALE GENOMIC DNA]</scope>
    <source>
        <strain evidence="2">CCM 2050</strain>
    </source>
</reference>
<dbReference type="Gene3D" id="1.10.3540.10">
    <property type="entry name" value="uncharacterized protein from magnetospirillum magneticum domain"/>
    <property type="match status" value="1"/>
</dbReference>
<evidence type="ECO:0000313" key="2">
    <source>
        <dbReference type="Proteomes" id="UP001596264"/>
    </source>
</evidence>
<dbReference type="Pfam" id="PF08849">
    <property type="entry name" value="BrxA"/>
    <property type="match status" value="1"/>
</dbReference>
<name>A0ABW1W7Y5_9GAMM</name>